<dbReference type="Pfam" id="PF12913">
    <property type="entry name" value="SH3_6"/>
    <property type="match status" value="1"/>
</dbReference>
<feature type="domain" description="NlpC/P60" evidence="5">
    <location>
        <begin position="363"/>
        <end position="405"/>
    </location>
</feature>
<evidence type="ECO:0000256" key="4">
    <source>
        <dbReference type="ARBA" id="ARBA00022807"/>
    </source>
</evidence>
<name>C9LY63_SELS3</name>
<proteinExistence type="inferred from homology"/>
<keyword evidence="4" id="KW-0788">Thiol protease</keyword>
<evidence type="ECO:0000313" key="8">
    <source>
        <dbReference type="EMBL" id="EEX76257.1"/>
    </source>
</evidence>
<reference evidence="8 9" key="1">
    <citation type="submission" date="2009-09" db="EMBL/GenBank/DDBJ databases">
        <authorList>
            <person name="Weinstock G."/>
            <person name="Sodergren E."/>
            <person name="Clifton S."/>
            <person name="Fulton L."/>
            <person name="Fulton B."/>
            <person name="Courtney L."/>
            <person name="Fronick C."/>
            <person name="Harrison M."/>
            <person name="Strong C."/>
            <person name="Farmer C."/>
            <person name="Delahaunty K."/>
            <person name="Markovic C."/>
            <person name="Hall O."/>
            <person name="Minx P."/>
            <person name="Tomlinson C."/>
            <person name="Mitreva M."/>
            <person name="Nelson J."/>
            <person name="Hou S."/>
            <person name="Wollam A."/>
            <person name="Pepin K.H."/>
            <person name="Johnson M."/>
            <person name="Bhonagiri V."/>
            <person name="Nash W.E."/>
            <person name="Warren W."/>
            <person name="Chinwalla A."/>
            <person name="Mardis E.R."/>
            <person name="Wilson R.K."/>
        </authorList>
    </citation>
    <scope>NUCLEOTIDE SEQUENCE [LARGE SCALE GENOMIC DNA]</scope>
    <source>
        <strain evidence="8">ATCC 35185</strain>
        <strain evidence="9">ATCC 35185 / DSM 20758 / VPI D19B-28</strain>
    </source>
</reference>
<dbReference type="eggNOG" id="COG0791">
    <property type="taxonomic scope" value="Bacteria"/>
</dbReference>
<keyword evidence="3" id="KW-0378">Hydrolase</keyword>
<dbReference type="RefSeq" id="WP_006193786.1">
    <property type="nucleotide sequence ID" value="NC_015437.1"/>
</dbReference>
<dbReference type="Proteomes" id="UP000003505">
    <property type="component" value="Unassembled WGS sequence"/>
</dbReference>
<dbReference type="KEGG" id="ssg:Selsp_0289"/>
<organism evidence="8 9">
    <name type="scientific">Selenomonas sputigena (strain ATCC 35185 / DSM 20758 / CCUG 44933 / VPI D19B-28)</name>
    <dbReference type="NCBI Taxonomy" id="546271"/>
    <lineage>
        <taxon>Bacteria</taxon>
        <taxon>Bacillati</taxon>
        <taxon>Bacillota</taxon>
        <taxon>Negativicutes</taxon>
        <taxon>Selenomonadales</taxon>
        <taxon>Selenomonadaceae</taxon>
        <taxon>Selenomonas</taxon>
    </lineage>
</organism>
<evidence type="ECO:0000259" key="6">
    <source>
        <dbReference type="Pfam" id="PF12913"/>
    </source>
</evidence>
<sequence>MCAKMNVSRNIGKHAACFLAAVGVFLGGADLTDAKAGTSAAAVLSVTDAAAVSVQSASKAELADDMRAQTEAASLDYGVALGAPYDDAGFWCDAAGDRLLGTAEDVARLNEELHANQPSLVSLAELPRAVSRRQLRHWMEEAAPEREDWYVPTEPLSDEAYRATVENCAADRLPLRNPLRYGVTVRRADLRDLPTEEAWLDAPDDVHYDILQATAVDPAEPLAVWHESADGKFLFVSMRYYRGWLARDAVALTTRETWLAYVQPEDFLVVTQNRYETPEEAGGQLYQLGSRIPLVQQGGAHLARLPQRAADGSLQEMFVPLPYSESASLAVEDAGDMEAAALHRGSLPYTANNLRRAAFACLGDVYGWGGQDESVDCSSFVADVYRTVGIELPRDADEQEEAFLRASAHVGDEQNAAHGARGKAAAFGGRRCGTEDVAPHIFFTPLDDLTPEERTEALLAAPPASLLFRPGHVMLTLGSVDGKTYVIHSLSGCWEKTQEGLKRCRIRRVLVSDAYFLTSTEGRNLDDCTGVGSFR</sequence>
<keyword evidence="2" id="KW-0645">Protease</keyword>
<reference evidence="7 10" key="2">
    <citation type="submission" date="2011-04" db="EMBL/GenBank/DDBJ databases">
        <title>The complete genome of Selenomonas sputigena DSM 20758.</title>
        <authorList>
            <consortium name="US DOE Joint Genome Institute (JGI-PGF)"/>
            <person name="Lucas S."/>
            <person name="Copeland A."/>
            <person name="Lapidus A."/>
            <person name="Bruce D."/>
            <person name="Goodwin L."/>
            <person name="Pitluck S."/>
            <person name="Peters L."/>
            <person name="Kyrpides N."/>
            <person name="Mavromatis K."/>
            <person name="Ivanova N."/>
            <person name="Ovchinnikova G."/>
            <person name="Teshima H."/>
            <person name="Detter J.C."/>
            <person name="Tapia R."/>
            <person name="Han C."/>
            <person name="Land M."/>
            <person name="Hauser L."/>
            <person name="Markowitz V."/>
            <person name="Cheng J.-F."/>
            <person name="Hugenholtz P."/>
            <person name="Woyke T."/>
            <person name="Wu D."/>
            <person name="Gronow S."/>
            <person name="Wellnitz S."/>
            <person name="Schneider S."/>
            <person name="Klenk H.-P."/>
            <person name="Eisen J.A."/>
        </authorList>
    </citation>
    <scope>NUCLEOTIDE SEQUENCE [LARGE SCALE GENOMIC DNA]</scope>
    <source>
        <strain evidence="7">ATCC 35185</strain>
        <strain evidence="10">ATCC 35185 / DSM 20758 / VPI D19B-28</strain>
    </source>
</reference>
<feature type="domain" description="SH3b1" evidence="6">
    <location>
        <begin position="203"/>
        <end position="245"/>
    </location>
</feature>
<keyword evidence="10" id="KW-1185">Reference proteome</keyword>
<dbReference type="EMBL" id="ACKP02000050">
    <property type="protein sequence ID" value="EEX76257.1"/>
    <property type="molecule type" value="Genomic_DNA"/>
</dbReference>
<comment type="similarity">
    <text evidence="1">Belongs to the peptidase C40 family.</text>
</comment>
<dbReference type="EMBL" id="CP002637">
    <property type="protein sequence ID" value="AEB99264.1"/>
    <property type="molecule type" value="Genomic_DNA"/>
</dbReference>
<evidence type="ECO:0000313" key="7">
    <source>
        <dbReference type="EMBL" id="AEB99264.1"/>
    </source>
</evidence>
<dbReference type="GO" id="GO:0008234">
    <property type="term" value="F:cysteine-type peptidase activity"/>
    <property type="evidence" value="ECO:0007669"/>
    <property type="project" value="UniProtKB-KW"/>
</dbReference>
<dbReference type="OrthoDB" id="9808890at2"/>
<dbReference type="InterPro" id="IPR038765">
    <property type="entry name" value="Papain-like_cys_pep_sf"/>
</dbReference>
<dbReference type="GO" id="GO:0006508">
    <property type="term" value="P:proteolysis"/>
    <property type="evidence" value="ECO:0007669"/>
    <property type="project" value="UniProtKB-KW"/>
</dbReference>
<dbReference type="Proteomes" id="UP000011124">
    <property type="component" value="Chromosome"/>
</dbReference>
<accession>C9LY63</accession>
<evidence type="ECO:0000256" key="2">
    <source>
        <dbReference type="ARBA" id="ARBA00022670"/>
    </source>
</evidence>
<evidence type="ECO:0000313" key="10">
    <source>
        <dbReference type="Proteomes" id="UP000011124"/>
    </source>
</evidence>
<dbReference type="HOGENOM" id="CLU_045651_0_0_9"/>
<dbReference type="SUPFAM" id="SSF54001">
    <property type="entry name" value="Cysteine proteinases"/>
    <property type="match status" value="1"/>
</dbReference>
<dbReference type="Pfam" id="PF00877">
    <property type="entry name" value="NLPC_P60"/>
    <property type="match status" value="1"/>
</dbReference>
<evidence type="ECO:0000259" key="5">
    <source>
        <dbReference type="Pfam" id="PF00877"/>
    </source>
</evidence>
<protein>
    <submittedName>
        <fullName evidence="7">NLP/P60 protein</fullName>
    </submittedName>
    <submittedName>
        <fullName evidence="8">NlpC/P60 family protein</fullName>
    </submittedName>
</protein>
<gene>
    <name evidence="7" type="ordered locus">Selsp_0289</name>
    <name evidence="8" type="ORF">SELSPUOL_02422</name>
</gene>
<dbReference type="AlphaFoldDB" id="C9LY63"/>
<evidence type="ECO:0000256" key="3">
    <source>
        <dbReference type="ARBA" id="ARBA00022801"/>
    </source>
</evidence>
<dbReference type="STRING" id="546271.Selsp_0289"/>
<evidence type="ECO:0000256" key="1">
    <source>
        <dbReference type="ARBA" id="ARBA00007074"/>
    </source>
</evidence>
<dbReference type="InterPro" id="IPR000064">
    <property type="entry name" value="NLP_P60_dom"/>
</dbReference>
<dbReference type="InterPro" id="IPR039439">
    <property type="entry name" value="SH3b1_dom"/>
</dbReference>
<dbReference type="Gene3D" id="3.90.1720.10">
    <property type="entry name" value="endopeptidase domain like (from Nostoc punctiforme)"/>
    <property type="match status" value="1"/>
</dbReference>
<evidence type="ECO:0000313" key="9">
    <source>
        <dbReference type="Proteomes" id="UP000003505"/>
    </source>
</evidence>